<organism evidence="1 2">
    <name type="scientific">Planktothrix agardhii CCAP 1459/11A</name>
    <dbReference type="NCBI Taxonomy" id="282420"/>
    <lineage>
        <taxon>Bacteria</taxon>
        <taxon>Bacillati</taxon>
        <taxon>Cyanobacteriota</taxon>
        <taxon>Cyanophyceae</taxon>
        <taxon>Oscillatoriophycideae</taxon>
        <taxon>Oscillatoriales</taxon>
        <taxon>Microcoleaceae</taxon>
        <taxon>Planktothrix</taxon>
    </lineage>
</organism>
<evidence type="ECO:0000313" key="1">
    <source>
        <dbReference type="EMBL" id="GDZ94855.1"/>
    </source>
</evidence>
<gene>
    <name evidence="1" type="ORF">PA905_28120</name>
</gene>
<name>A0A4P5ZXP2_PLAAG</name>
<accession>A0A4P5ZXP2</accession>
<comment type="caution">
    <text evidence="1">The sequence shown here is derived from an EMBL/GenBank/DDBJ whole genome shotgun (WGS) entry which is preliminary data.</text>
</comment>
<dbReference type="RefSeq" id="WP_026789063.1">
    <property type="nucleotide sequence ID" value="NZ_BJCD01000049.1"/>
</dbReference>
<evidence type="ECO:0000313" key="2">
    <source>
        <dbReference type="Proteomes" id="UP000299794"/>
    </source>
</evidence>
<sequence>MNNIEKIYTLYFAIDDLTNIICSIINNRDNSKKVNSDELFNKFWTKAKNQYSDLHYDLVCEIGAANYKAEQEFGRIASAINNSLGKLEGDRNVQLIYYLWFALNLALVEYAFTSPAANSHNLYSEMENRLKLGSEKYLSLSQSSLKDWQNLDLSIKSKLGEF</sequence>
<protein>
    <submittedName>
        <fullName evidence="1">Uncharacterized protein</fullName>
    </submittedName>
</protein>
<proteinExistence type="predicted"/>
<dbReference type="EMBL" id="BJCD01000049">
    <property type="protein sequence ID" value="GDZ94855.1"/>
    <property type="molecule type" value="Genomic_DNA"/>
</dbReference>
<reference evidence="2" key="1">
    <citation type="submission" date="2019-02" db="EMBL/GenBank/DDBJ databases">
        <title>Draft genome sequence of Planktothrix agardhii NIES-905.</title>
        <authorList>
            <person name="Yamaguchi H."/>
            <person name="Suzuki S."/>
            <person name="Kawachi M."/>
        </authorList>
    </citation>
    <scope>NUCLEOTIDE SEQUENCE [LARGE SCALE GENOMIC DNA]</scope>
    <source>
        <strain evidence="2">CCAP 1459/11A</strain>
    </source>
</reference>
<dbReference type="Proteomes" id="UP000299794">
    <property type="component" value="Unassembled WGS sequence"/>
</dbReference>
<dbReference type="AlphaFoldDB" id="A0A4P5ZXP2"/>